<accession>A0ABD3PRM9</accession>
<dbReference type="InterPro" id="IPR045004">
    <property type="entry name" value="ECH_dom"/>
</dbReference>
<feature type="domain" description="Enoyl-CoA hydratase/isomerase" evidence="3">
    <location>
        <begin position="92"/>
        <end position="151"/>
    </location>
</feature>
<reference evidence="4 5" key="1">
    <citation type="submission" date="2024-10" db="EMBL/GenBank/DDBJ databases">
        <title>Updated reference genomes for cyclostephanoid diatoms.</title>
        <authorList>
            <person name="Roberts W.R."/>
            <person name="Alverson A.J."/>
        </authorList>
    </citation>
    <scope>NUCLEOTIDE SEQUENCE [LARGE SCALE GENOMIC DNA]</scope>
    <source>
        <strain evidence="4 5">AJA010-31</strain>
    </source>
</reference>
<organism evidence="4 5">
    <name type="scientific">Cyclotella atomus</name>
    <dbReference type="NCBI Taxonomy" id="382360"/>
    <lineage>
        <taxon>Eukaryota</taxon>
        <taxon>Sar</taxon>
        <taxon>Stramenopiles</taxon>
        <taxon>Ochrophyta</taxon>
        <taxon>Bacillariophyta</taxon>
        <taxon>Coscinodiscophyceae</taxon>
        <taxon>Thalassiosirophycidae</taxon>
        <taxon>Stephanodiscales</taxon>
        <taxon>Stephanodiscaceae</taxon>
        <taxon>Cyclotella</taxon>
    </lineage>
</organism>
<dbReference type="Proteomes" id="UP001530400">
    <property type="component" value="Unassembled WGS sequence"/>
</dbReference>
<protein>
    <recommendedName>
        <fullName evidence="3">Enoyl-CoA hydratase/isomerase domain-containing protein</fullName>
    </recommendedName>
</protein>
<dbReference type="AlphaFoldDB" id="A0ABD3PRM9"/>
<comment type="similarity">
    <text evidence="1">Belongs to the enoyl-CoA hydratase/isomerase family.</text>
</comment>
<evidence type="ECO:0000313" key="4">
    <source>
        <dbReference type="EMBL" id="KAL3790503.1"/>
    </source>
</evidence>
<name>A0ABD3PRM9_9STRA</name>
<evidence type="ECO:0000259" key="3">
    <source>
        <dbReference type="Pfam" id="PF16113"/>
    </source>
</evidence>
<evidence type="ECO:0000256" key="1">
    <source>
        <dbReference type="ARBA" id="ARBA00005254"/>
    </source>
</evidence>
<dbReference type="InterPro" id="IPR045002">
    <property type="entry name" value="Ech1-like"/>
</dbReference>
<dbReference type="InterPro" id="IPR029045">
    <property type="entry name" value="ClpP/crotonase-like_dom_sf"/>
</dbReference>
<dbReference type="Pfam" id="PF16113">
    <property type="entry name" value="ECH_2"/>
    <property type="match status" value="1"/>
</dbReference>
<proteinExistence type="inferred from homology"/>
<dbReference type="Pfam" id="PF00378">
    <property type="entry name" value="ECH_1"/>
    <property type="match status" value="1"/>
</dbReference>
<dbReference type="SUPFAM" id="SSF52096">
    <property type="entry name" value="ClpP/crotonase"/>
    <property type="match status" value="1"/>
</dbReference>
<comment type="caution">
    <text evidence="4">The sequence shown here is derived from an EMBL/GenBank/DDBJ whole genome shotgun (WGS) entry which is preliminary data.</text>
</comment>
<feature type="region of interest" description="Disordered" evidence="2">
    <location>
        <begin position="48"/>
        <end position="67"/>
    </location>
</feature>
<dbReference type="EMBL" id="JALLPJ020000499">
    <property type="protein sequence ID" value="KAL3790503.1"/>
    <property type="molecule type" value="Genomic_DNA"/>
</dbReference>
<dbReference type="PANTHER" id="PTHR43149:SF1">
    <property type="entry name" value="DELTA(3,5)-DELTA(2,4)-DIENOYL-COA ISOMERASE, MITOCHONDRIAL"/>
    <property type="match status" value="1"/>
</dbReference>
<keyword evidence="5" id="KW-1185">Reference proteome</keyword>
<evidence type="ECO:0000256" key="2">
    <source>
        <dbReference type="SAM" id="MobiDB-lite"/>
    </source>
</evidence>
<gene>
    <name evidence="4" type="ORF">ACHAWO_010226</name>
</gene>
<dbReference type="CDD" id="cd06558">
    <property type="entry name" value="crotonase-like"/>
    <property type="match status" value="1"/>
</dbReference>
<dbReference type="InterPro" id="IPR001753">
    <property type="entry name" value="Enoyl-CoA_hydra/iso"/>
</dbReference>
<evidence type="ECO:0000313" key="5">
    <source>
        <dbReference type="Proteomes" id="UP001530400"/>
    </source>
</evidence>
<sequence length="375" mass="41338">MLLQIISLCYQLELEMMQSYFGKALSSPEAAAFCRKTQIRHQIAPIMTSRSFSNQKDPPSQNYTKLSSTKSITIPNSQDPRVQISPLGNGITHVLLSRPSKLNSLDLPMFESIASAASTIRNDKDCRVVIMSGEGRAFCTGLDAKSVAFEGRALERLLDRPSGYSGGDGGKEGIGNLAQDVGYLWSLCFGCRLSGNCQFLSLQYCMGCALVETLHNVRKTNGTGMQIALGADFRFSTPDCKLSIMEARWGLIPDMSASITLRELVRSDVAKELTMTGRIISGEDGQKLGLVTRCVEDPMEEALKVAKEIVERSPDSVAAAKELFNSTWVADDETCLKKETDLQLRLIKTYNQIAASGRQFGVSLPYFRRQDWDAR</sequence>
<dbReference type="Gene3D" id="3.90.226.10">
    <property type="entry name" value="2-enoyl-CoA Hydratase, Chain A, domain 1"/>
    <property type="match status" value="2"/>
</dbReference>
<dbReference type="PANTHER" id="PTHR43149">
    <property type="entry name" value="ENOYL-COA HYDRATASE"/>
    <property type="match status" value="1"/>
</dbReference>